<proteinExistence type="predicted"/>
<evidence type="ECO:0000256" key="1">
    <source>
        <dbReference type="SAM" id="MobiDB-lite"/>
    </source>
</evidence>
<feature type="compositionally biased region" description="Low complexity" evidence="1">
    <location>
        <begin position="149"/>
        <end position="158"/>
    </location>
</feature>
<dbReference type="OrthoDB" id="4779128at2759"/>
<organism evidence="2 3">
    <name type="scientific">Microdochium bolleyi</name>
    <dbReference type="NCBI Taxonomy" id="196109"/>
    <lineage>
        <taxon>Eukaryota</taxon>
        <taxon>Fungi</taxon>
        <taxon>Dikarya</taxon>
        <taxon>Ascomycota</taxon>
        <taxon>Pezizomycotina</taxon>
        <taxon>Sordariomycetes</taxon>
        <taxon>Xylariomycetidae</taxon>
        <taxon>Xylariales</taxon>
        <taxon>Microdochiaceae</taxon>
        <taxon>Microdochium</taxon>
    </lineage>
</organism>
<dbReference type="AlphaFoldDB" id="A0A136J429"/>
<keyword evidence="3" id="KW-1185">Reference proteome</keyword>
<feature type="region of interest" description="Disordered" evidence="1">
    <location>
        <begin position="132"/>
        <end position="165"/>
    </location>
</feature>
<name>A0A136J429_9PEZI</name>
<sequence length="189" mass="21290">MNIAQWWQGYEKAHKLRRPPKNDNILNDHVDDDTRSALEHQAEEQAEYELAHAGRNFDEHYSWTGSATSASASPSILTGSVVSIESYTSDDDLSSQCFSPTEEYQYVDNSDDEDLAVHTTPRPRLSRILGRLGSRHSSNGSSGDFYPPHSSSLIAHSGHSSEDFPINMDRLRERLGGRFWSRESHTPAR</sequence>
<evidence type="ECO:0000313" key="3">
    <source>
        <dbReference type="Proteomes" id="UP000070501"/>
    </source>
</evidence>
<dbReference type="EMBL" id="KQ964249">
    <property type="protein sequence ID" value="KXJ91990.1"/>
    <property type="molecule type" value="Genomic_DNA"/>
</dbReference>
<evidence type="ECO:0000313" key="2">
    <source>
        <dbReference type="EMBL" id="KXJ91990.1"/>
    </source>
</evidence>
<dbReference type="Proteomes" id="UP000070501">
    <property type="component" value="Unassembled WGS sequence"/>
</dbReference>
<protein>
    <submittedName>
        <fullName evidence="2">Uncharacterized protein</fullName>
    </submittedName>
</protein>
<dbReference type="InParanoid" id="A0A136J429"/>
<accession>A0A136J429</accession>
<gene>
    <name evidence="2" type="ORF">Micbo1qcDRAFT_175000</name>
</gene>
<reference evidence="3" key="1">
    <citation type="submission" date="2016-02" db="EMBL/GenBank/DDBJ databases">
        <title>Draft genome sequence of Microdochium bolleyi, a fungal endophyte of beachgrass.</title>
        <authorList>
            <consortium name="DOE Joint Genome Institute"/>
            <person name="David A.S."/>
            <person name="May G."/>
            <person name="Haridas S."/>
            <person name="Lim J."/>
            <person name="Wang M."/>
            <person name="Labutti K."/>
            <person name="Lipzen A."/>
            <person name="Barry K."/>
            <person name="Grigoriev I.V."/>
        </authorList>
    </citation>
    <scope>NUCLEOTIDE SEQUENCE [LARGE SCALE GENOMIC DNA]</scope>
    <source>
        <strain evidence="3">J235TASD1</strain>
    </source>
</reference>